<comment type="caution">
    <text evidence="2">The sequence shown here is derived from an EMBL/GenBank/DDBJ whole genome shotgun (WGS) entry which is preliminary data.</text>
</comment>
<dbReference type="EMBL" id="VITK01000004">
    <property type="protein sequence ID" value="TWA99114.1"/>
    <property type="molecule type" value="Genomic_DNA"/>
</dbReference>
<dbReference type="RefSeq" id="WP_063694586.1">
    <property type="nucleotide sequence ID" value="NZ_LVEM01000008.1"/>
</dbReference>
<gene>
    <name evidence="2" type="ORF">FBZ96_10482</name>
</gene>
<evidence type="ECO:0000256" key="1">
    <source>
        <dbReference type="SAM" id="MobiDB-lite"/>
    </source>
</evidence>
<organism evidence="2 3">
    <name type="scientific">Bradyrhizobium stylosanthis</name>
    <dbReference type="NCBI Taxonomy" id="1803665"/>
    <lineage>
        <taxon>Bacteria</taxon>
        <taxon>Pseudomonadati</taxon>
        <taxon>Pseudomonadota</taxon>
        <taxon>Alphaproteobacteria</taxon>
        <taxon>Hyphomicrobiales</taxon>
        <taxon>Nitrobacteraceae</taxon>
        <taxon>Bradyrhizobium</taxon>
    </lineage>
</organism>
<protein>
    <submittedName>
        <fullName evidence="2">Uncharacterized protein</fullName>
    </submittedName>
</protein>
<dbReference type="Proteomes" id="UP000319949">
    <property type="component" value="Unassembled WGS sequence"/>
</dbReference>
<name>A0A560DPR7_9BRAD</name>
<reference evidence="2 3" key="1">
    <citation type="submission" date="2019-06" db="EMBL/GenBank/DDBJ databases">
        <title>Genomic Encyclopedia of Type Strains, Phase IV (KMG-V): Genome sequencing to study the core and pangenomes of soil and plant-associated prokaryotes.</title>
        <authorList>
            <person name="Whitman W."/>
        </authorList>
    </citation>
    <scope>NUCLEOTIDE SEQUENCE [LARGE SCALE GENOMIC DNA]</scope>
    <source>
        <strain evidence="2 3">BR 510</strain>
    </source>
</reference>
<keyword evidence="3" id="KW-1185">Reference proteome</keyword>
<dbReference type="AlphaFoldDB" id="A0A560DPR7"/>
<dbReference type="OrthoDB" id="8254822at2"/>
<evidence type="ECO:0000313" key="2">
    <source>
        <dbReference type="EMBL" id="TWA99114.1"/>
    </source>
</evidence>
<accession>A0A560DPR7</accession>
<evidence type="ECO:0000313" key="3">
    <source>
        <dbReference type="Proteomes" id="UP000319949"/>
    </source>
</evidence>
<sequence>MPSSIELIVASHVALKDRRGLEELREHRRRLLEQLRTVSGIDPIRAIERMEEDIKAIDEGLEQLKPPPGTLPDNDWR</sequence>
<proteinExistence type="predicted"/>
<feature type="region of interest" description="Disordered" evidence="1">
    <location>
        <begin position="58"/>
        <end position="77"/>
    </location>
</feature>